<dbReference type="EnsemblPlants" id="TuG1812G0700003199.01.T02">
    <property type="protein sequence ID" value="TuG1812G0700003199.01.T02"/>
    <property type="gene ID" value="TuG1812G0700003199.01"/>
</dbReference>
<dbReference type="Proteomes" id="UP000015106">
    <property type="component" value="Chromosome 7"/>
</dbReference>
<name>A0A8R7V4G7_TRIUA</name>
<proteinExistence type="predicted"/>
<reference evidence="2" key="3">
    <citation type="submission" date="2022-06" db="UniProtKB">
        <authorList>
            <consortium name="EnsemblPlants"/>
        </authorList>
    </citation>
    <scope>IDENTIFICATION</scope>
</reference>
<dbReference type="Gramene" id="TuG1812G0700003199.01.T01">
    <property type="protein sequence ID" value="TuG1812G0700003199.01.T01"/>
    <property type="gene ID" value="TuG1812G0700003199.01"/>
</dbReference>
<evidence type="ECO:0000313" key="2">
    <source>
        <dbReference type="EnsemblPlants" id="TuG1812G0700003199.01.T02"/>
    </source>
</evidence>
<feature type="region of interest" description="Disordered" evidence="1">
    <location>
        <begin position="18"/>
        <end position="120"/>
    </location>
</feature>
<sequence length="120" mass="12894">PHARTTYRLLLLLPTEVTARKGSRGSHRPTEPPFAVGRRGSRRALSRGTPPFAAGRRGSRRRGRRRDAAGAADGAARRALRAAGRRSSSASRRPNVSVQPRACGRGAEAWDATWGRGAMA</sequence>
<organism evidence="2 3">
    <name type="scientific">Triticum urartu</name>
    <name type="common">Red wild einkorn</name>
    <name type="synonym">Crithodium urartu</name>
    <dbReference type="NCBI Taxonomy" id="4572"/>
    <lineage>
        <taxon>Eukaryota</taxon>
        <taxon>Viridiplantae</taxon>
        <taxon>Streptophyta</taxon>
        <taxon>Embryophyta</taxon>
        <taxon>Tracheophyta</taxon>
        <taxon>Spermatophyta</taxon>
        <taxon>Magnoliopsida</taxon>
        <taxon>Liliopsida</taxon>
        <taxon>Poales</taxon>
        <taxon>Poaceae</taxon>
        <taxon>BOP clade</taxon>
        <taxon>Pooideae</taxon>
        <taxon>Triticodae</taxon>
        <taxon>Triticeae</taxon>
        <taxon>Triticinae</taxon>
        <taxon>Triticum</taxon>
    </lineage>
</organism>
<reference evidence="2" key="2">
    <citation type="submission" date="2018-03" db="EMBL/GenBank/DDBJ databases">
        <title>The Triticum urartu genome reveals the dynamic nature of wheat genome evolution.</title>
        <authorList>
            <person name="Ling H."/>
            <person name="Ma B."/>
            <person name="Shi X."/>
            <person name="Liu H."/>
            <person name="Dong L."/>
            <person name="Sun H."/>
            <person name="Cao Y."/>
            <person name="Gao Q."/>
            <person name="Zheng S."/>
            <person name="Li Y."/>
            <person name="Yu Y."/>
            <person name="Du H."/>
            <person name="Qi M."/>
            <person name="Li Y."/>
            <person name="Yu H."/>
            <person name="Cui Y."/>
            <person name="Wang N."/>
            <person name="Chen C."/>
            <person name="Wu H."/>
            <person name="Zhao Y."/>
            <person name="Zhang J."/>
            <person name="Li Y."/>
            <person name="Zhou W."/>
            <person name="Zhang B."/>
            <person name="Hu W."/>
            <person name="Eijk M."/>
            <person name="Tang J."/>
            <person name="Witsenboer H."/>
            <person name="Zhao S."/>
            <person name="Li Z."/>
            <person name="Zhang A."/>
            <person name="Wang D."/>
            <person name="Liang C."/>
        </authorList>
    </citation>
    <scope>NUCLEOTIDE SEQUENCE [LARGE SCALE GENOMIC DNA]</scope>
    <source>
        <strain evidence="2">cv. G1812</strain>
    </source>
</reference>
<evidence type="ECO:0000313" key="3">
    <source>
        <dbReference type="Proteomes" id="UP000015106"/>
    </source>
</evidence>
<reference evidence="3" key="1">
    <citation type="journal article" date="2013" name="Nature">
        <title>Draft genome of the wheat A-genome progenitor Triticum urartu.</title>
        <authorList>
            <person name="Ling H.Q."/>
            <person name="Zhao S."/>
            <person name="Liu D."/>
            <person name="Wang J."/>
            <person name="Sun H."/>
            <person name="Zhang C."/>
            <person name="Fan H."/>
            <person name="Li D."/>
            <person name="Dong L."/>
            <person name="Tao Y."/>
            <person name="Gao C."/>
            <person name="Wu H."/>
            <person name="Li Y."/>
            <person name="Cui Y."/>
            <person name="Guo X."/>
            <person name="Zheng S."/>
            <person name="Wang B."/>
            <person name="Yu K."/>
            <person name="Liang Q."/>
            <person name="Yang W."/>
            <person name="Lou X."/>
            <person name="Chen J."/>
            <person name="Feng M."/>
            <person name="Jian J."/>
            <person name="Zhang X."/>
            <person name="Luo G."/>
            <person name="Jiang Y."/>
            <person name="Liu J."/>
            <person name="Wang Z."/>
            <person name="Sha Y."/>
            <person name="Zhang B."/>
            <person name="Wu H."/>
            <person name="Tang D."/>
            <person name="Shen Q."/>
            <person name="Xue P."/>
            <person name="Zou S."/>
            <person name="Wang X."/>
            <person name="Liu X."/>
            <person name="Wang F."/>
            <person name="Yang Y."/>
            <person name="An X."/>
            <person name="Dong Z."/>
            <person name="Zhang K."/>
            <person name="Zhang X."/>
            <person name="Luo M.C."/>
            <person name="Dvorak J."/>
            <person name="Tong Y."/>
            <person name="Wang J."/>
            <person name="Yang H."/>
            <person name="Li Z."/>
            <person name="Wang D."/>
            <person name="Zhang A."/>
            <person name="Wang J."/>
        </authorList>
    </citation>
    <scope>NUCLEOTIDE SEQUENCE</scope>
    <source>
        <strain evidence="3">cv. G1812</strain>
    </source>
</reference>
<accession>A0A8R7V4G7</accession>
<protein>
    <submittedName>
        <fullName evidence="2">Uncharacterized protein</fullName>
    </submittedName>
</protein>
<keyword evidence="3" id="KW-1185">Reference proteome</keyword>
<dbReference type="EnsemblPlants" id="TuG1812G0700003199.01.T01">
    <property type="protein sequence ID" value="TuG1812G0700003199.01.T01"/>
    <property type="gene ID" value="TuG1812G0700003199.01"/>
</dbReference>
<dbReference type="AlphaFoldDB" id="A0A8R7V4G7"/>
<dbReference type="Gramene" id="TuG1812G0700003199.01.T02">
    <property type="protein sequence ID" value="TuG1812G0700003199.01.T02"/>
    <property type="gene ID" value="TuG1812G0700003199.01"/>
</dbReference>
<evidence type="ECO:0000256" key="1">
    <source>
        <dbReference type="SAM" id="MobiDB-lite"/>
    </source>
</evidence>